<feature type="region of interest" description="Disordered" evidence="1">
    <location>
        <begin position="1"/>
        <end position="22"/>
    </location>
</feature>
<sequence length="195" mass="21891">MGSRLPIRNLPFGDDGTSAPVQKSQETIHSLVEYRIQSKFESSSAGESTIESEVHDTNLCITVSLWVADVQSAVTEWEMLNGHGSGKYAAQSPREKIEDWISHVQSESENFTKYEYDMNEDTKNGDTTLNGYAVNASLPYPVERFESKEEVDHRIQSVIDFIFHAIDPLAFFATLPTSDSGIDEGYKREIDNDES</sequence>
<evidence type="ECO:0000256" key="1">
    <source>
        <dbReference type="SAM" id="MobiDB-lite"/>
    </source>
</evidence>
<evidence type="ECO:0000313" key="2">
    <source>
        <dbReference type="EMBL" id="ATZ47469.1"/>
    </source>
</evidence>
<organism evidence="2 3">
    <name type="scientific">Botryotinia fuckeliana (strain B05.10)</name>
    <name type="common">Noble rot fungus</name>
    <name type="synonym">Botrytis cinerea</name>
    <dbReference type="NCBI Taxonomy" id="332648"/>
    <lineage>
        <taxon>Eukaryota</taxon>
        <taxon>Fungi</taxon>
        <taxon>Dikarya</taxon>
        <taxon>Ascomycota</taxon>
        <taxon>Pezizomycotina</taxon>
        <taxon>Leotiomycetes</taxon>
        <taxon>Helotiales</taxon>
        <taxon>Sclerotiniaceae</taxon>
        <taxon>Botrytis</taxon>
    </lineage>
</organism>
<dbReference type="AlphaFoldDB" id="A0A384JA77"/>
<dbReference type="KEGG" id="bfu:BCIN_02g07450"/>
<reference evidence="2 3" key="3">
    <citation type="journal article" date="2017" name="Mol. Plant Pathol.">
        <title>A gapless genome sequence of the fungus Botrytis cinerea.</title>
        <authorList>
            <person name="Van Kan J.A."/>
            <person name="Stassen J.H."/>
            <person name="Mosbach A."/>
            <person name="Van Der Lee T.A."/>
            <person name="Faino L."/>
            <person name="Farmer A.D."/>
            <person name="Papasotiriou D.G."/>
            <person name="Zhou S."/>
            <person name="Seidl M.F."/>
            <person name="Cottam E."/>
            <person name="Edel D."/>
            <person name="Hahn M."/>
            <person name="Schwartz D.C."/>
            <person name="Dietrich R.A."/>
            <person name="Widdison S."/>
            <person name="Scalliet G."/>
        </authorList>
    </citation>
    <scope>NUCLEOTIDE SEQUENCE [LARGE SCALE GENOMIC DNA]</scope>
    <source>
        <strain evidence="2 3">B05.10</strain>
    </source>
</reference>
<reference evidence="2 3" key="2">
    <citation type="journal article" date="2012" name="Eukaryot. Cell">
        <title>Genome update of Botrytis cinerea strains B05.10 and T4.</title>
        <authorList>
            <person name="Staats M."/>
            <person name="van Kan J.A."/>
        </authorList>
    </citation>
    <scope>NUCLEOTIDE SEQUENCE [LARGE SCALE GENOMIC DNA]</scope>
    <source>
        <strain evidence="2 3">B05.10</strain>
    </source>
</reference>
<accession>A0A384JA77</accession>
<dbReference type="OrthoDB" id="3540235at2759"/>
<dbReference type="VEuPathDB" id="FungiDB:Bcin02g07450"/>
<keyword evidence="3" id="KW-1185">Reference proteome</keyword>
<proteinExistence type="predicted"/>
<dbReference type="Proteomes" id="UP000001798">
    <property type="component" value="Chromosome 2"/>
</dbReference>
<dbReference type="GeneID" id="36393966"/>
<name>A0A384JA77_BOTFB</name>
<dbReference type="EMBL" id="CP009806">
    <property type="protein sequence ID" value="ATZ47469.1"/>
    <property type="molecule type" value="Genomic_DNA"/>
</dbReference>
<protein>
    <submittedName>
        <fullName evidence="2">Uncharacterized protein</fullName>
    </submittedName>
</protein>
<gene>
    <name evidence="2" type="ORF">BCIN_02g07450</name>
</gene>
<evidence type="ECO:0000313" key="3">
    <source>
        <dbReference type="Proteomes" id="UP000001798"/>
    </source>
</evidence>
<dbReference type="RefSeq" id="XP_024547293.1">
    <property type="nucleotide sequence ID" value="XM_024691522.1"/>
</dbReference>
<reference evidence="2 3" key="1">
    <citation type="journal article" date="2011" name="PLoS Genet.">
        <title>Genomic analysis of the necrotrophic fungal pathogens Sclerotinia sclerotiorum and Botrytis cinerea.</title>
        <authorList>
            <person name="Amselem J."/>
            <person name="Cuomo C.A."/>
            <person name="van Kan J.A."/>
            <person name="Viaud M."/>
            <person name="Benito E.P."/>
            <person name="Couloux A."/>
            <person name="Coutinho P.M."/>
            <person name="de Vries R.P."/>
            <person name="Dyer P.S."/>
            <person name="Fillinger S."/>
            <person name="Fournier E."/>
            <person name="Gout L."/>
            <person name="Hahn M."/>
            <person name="Kohn L."/>
            <person name="Lapalu N."/>
            <person name="Plummer K.M."/>
            <person name="Pradier J.M."/>
            <person name="Quevillon E."/>
            <person name="Sharon A."/>
            <person name="Simon A."/>
            <person name="ten Have A."/>
            <person name="Tudzynski B."/>
            <person name="Tudzynski P."/>
            <person name="Wincker P."/>
            <person name="Andrew M."/>
            <person name="Anthouard V."/>
            <person name="Beever R.E."/>
            <person name="Beffa R."/>
            <person name="Benoit I."/>
            <person name="Bouzid O."/>
            <person name="Brault B."/>
            <person name="Chen Z."/>
            <person name="Choquer M."/>
            <person name="Collemare J."/>
            <person name="Cotton P."/>
            <person name="Danchin E.G."/>
            <person name="Da Silva C."/>
            <person name="Gautier A."/>
            <person name="Giraud C."/>
            <person name="Giraud T."/>
            <person name="Gonzalez C."/>
            <person name="Grossetete S."/>
            <person name="Guldener U."/>
            <person name="Henrissat B."/>
            <person name="Howlett B.J."/>
            <person name="Kodira C."/>
            <person name="Kretschmer M."/>
            <person name="Lappartient A."/>
            <person name="Leroch M."/>
            <person name="Levis C."/>
            <person name="Mauceli E."/>
            <person name="Neuveglise C."/>
            <person name="Oeser B."/>
            <person name="Pearson M."/>
            <person name="Poulain J."/>
            <person name="Poussereau N."/>
            <person name="Quesneville H."/>
            <person name="Rascle C."/>
            <person name="Schumacher J."/>
            <person name="Segurens B."/>
            <person name="Sexton A."/>
            <person name="Silva E."/>
            <person name="Sirven C."/>
            <person name="Soanes D.M."/>
            <person name="Talbot N.J."/>
            <person name="Templeton M."/>
            <person name="Yandava C."/>
            <person name="Yarden O."/>
            <person name="Zeng Q."/>
            <person name="Rollins J.A."/>
            <person name="Lebrun M.H."/>
            <person name="Dickman M."/>
        </authorList>
    </citation>
    <scope>NUCLEOTIDE SEQUENCE [LARGE SCALE GENOMIC DNA]</scope>
    <source>
        <strain evidence="2 3">B05.10</strain>
    </source>
</reference>